<dbReference type="HAMAP" id="MF_00047">
    <property type="entry name" value="Dala_Dala_lig"/>
    <property type="match status" value="1"/>
</dbReference>
<dbReference type="Gene3D" id="3.40.50.20">
    <property type="match status" value="1"/>
</dbReference>
<evidence type="ECO:0000256" key="12">
    <source>
        <dbReference type="ARBA" id="ARBA00023316"/>
    </source>
</evidence>
<keyword evidence="6 14" id="KW-0963">Cytoplasm</keyword>
<dbReference type="PROSITE" id="PS00843">
    <property type="entry name" value="DALA_DALA_LIGASE_1"/>
    <property type="match status" value="1"/>
</dbReference>
<name>A0A545T0X1_9PROT</name>
<comment type="subcellular location">
    <subcellularLocation>
        <location evidence="3 14">Cytoplasm</location>
    </subcellularLocation>
</comment>
<comment type="cofactor">
    <cofactor evidence="1">
        <name>Mn(2+)</name>
        <dbReference type="ChEBI" id="CHEBI:29035"/>
    </cofactor>
</comment>
<keyword evidence="16" id="KW-0464">Manganese</keyword>
<keyword evidence="16" id="KW-0460">Magnesium</keyword>
<dbReference type="PIRSF" id="PIRSF039102">
    <property type="entry name" value="Ddl/VanB"/>
    <property type="match status" value="1"/>
</dbReference>
<keyword evidence="9 17" id="KW-0067">ATP-binding</keyword>
<comment type="catalytic activity">
    <reaction evidence="13 14">
        <text>2 D-alanine + ATP = D-alanyl-D-alanine + ADP + phosphate + H(+)</text>
        <dbReference type="Rhea" id="RHEA:11224"/>
        <dbReference type="ChEBI" id="CHEBI:15378"/>
        <dbReference type="ChEBI" id="CHEBI:30616"/>
        <dbReference type="ChEBI" id="CHEBI:43474"/>
        <dbReference type="ChEBI" id="CHEBI:57416"/>
        <dbReference type="ChEBI" id="CHEBI:57822"/>
        <dbReference type="ChEBI" id="CHEBI:456216"/>
        <dbReference type="EC" id="6.3.2.4"/>
    </reaction>
</comment>
<evidence type="ECO:0000256" key="9">
    <source>
        <dbReference type="ARBA" id="ARBA00022840"/>
    </source>
</evidence>
<evidence type="ECO:0000256" key="10">
    <source>
        <dbReference type="ARBA" id="ARBA00022960"/>
    </source>
</evidence>
<dbReference type="GO" id="GO:0046872">
    <property type="term" value="F:metal ion binding"/>
    <property type="evidence" value="ECO:0007669"/>
    <property type="project" value="UniProtKB-KW"/>
</dbReference>
<dbReference type="InterPro" id="IPR011095">
    <property type="entry name" value="Dala_Dala_lig_C"/>
</dbReference>
<dbReference type="UniPathway" id="UPA00219"/>
<evidence type="ECO:0000256" key="17">
    <source>
        <dbReference type="PROSITE-ProRule" id="PRU00409"/>
    </source>
</evidence>
<evidence type="ECO:0000256" key="1">
    <source>
        <dbReference type="ARBA" id="ARBA00001936"/>
    </source>
</evidence>
<evidence type="ECO:0000313" key="19">
    <source>
        <dbReference type="EMBL" id="TQV70829.1"/>
    </source>
</evidence>
<dbReference type="InterPro" id="IPR011127">
    <property type="entry name" value="Dala_Dala_lig_N"/>
</dbReference>
<dbReference type="OrthoDB" id="9813261at2"/>
<keyword evidence="11 14" id="KW-0573">Peptidoglycan synthesis</keyword>
<accession>A0A545T0X1</accession>
<evidence type="ECO:0000256" key="8">
    <source>
        <dbReference type="ARBA" id="ARBA00022741"/>
    </source>
</evidence>
<dbReference type="PROSITE" id="PS00844">
    <property type="entry name" value="DALA_DALA_LIGASE_2"/>
    <property type="match status" value="1"/>
</dbReference>
<dbReference type="EMBL" id="VHSH01000015">
    <property type="protein sequence ID" value="TQV70829.1"/>
    <property type="molecule type" value="Genomic_DNA"/>
</dbReference>
<dbReference type="Pfam" id="PF07478">
    <property type="entry name" value="Dala_Dala_lig_C"/>
    <property type="match status" value="1"/>
</dbReference>
<feature type="binding site" evidence="16">
    <location>
        <position position="267"/>
    </location>
    <ligand>
        <name>Mg(2+)</name>
        <dbReference type="ChEBI" id="CHEBI:18420"/>
        <label>1</label>
    </ligand>
</feature>
<comment type="function">
    <text evidence="2 14">Cell wall formation.</text>
</comment>
<evidence type="ECO:0000259" key="18">
    <source>
        <dbReference type="PROSITE" id="PS50975"/>
    </source>
</evidence>
<keyword evidence="16" id="KW-0479">Metal-binding</keyword>
<dbReference type="GO" id="GO:0005737">
    <property type="term" value="C:cytoplasm"/>
    <property type="evidence" value="ECO:0007669"/>
    <property type="project" value="UniProtKB-SubCell"/>
</dbReference>
<gene>
    <name evidence="14" type="primary">ddl</name>
    <name evidence="19" type="ORF">FKG95_27295</name>
</gene>
<reference evidence="19 20" key="1">
    <citation type="submission" date="2019-06" db="EMBL/GenBank/DDBJ databases">
        <title>Whole genome sequence for Rhodospirillaceae sp. R148.</title>
        <authorList>
            <person name="Wang G."/>
        </authorList>
    </citation>
    <scope>NUCLEOTIDE SEQUENCE [LARGE SCALE GENOMIC DNA]</scope>
    <source>
        <strain evidence="19 20">R148</strain>
    </source>
</reference>
<dbReference type="Gene3D" id="3.30.470.20">
    <property type="entry name" value="ATP-grasp fold, B domain"/>
    <property type="match status" value="1"/>
</dbReference>
<evidence type="ECO:0000256" key="7">
    <source>
        <dbReference type="ARBA" id="ARBA00022598"/>
    </source>
</evidence>
<evidence type="ECO:0000256" key="3">
    <source>
        <dbReference type="ARBA" id="ARBA00004496"/>
    </source>
</evidence>
<comment type="pathway">
    <text evidence="14">Cell wall biogenesis; peptidoglycan biosynthesis.</text>
</comment>
<dbReference type="RefSeq" id="WP_142899636.1">
    <property type="nucleotide sequence ID" value="NZ_ML660066.1"/>
</dbReference>
<feature type="domain" description="ATP-grasp" evidence="18">
    <location>
        <begin position="103"/>
        <end position="300"/>
    </location>
</feature>
<dbReference type="NCBIfam" id="NF002378">
    <property type="entry name" value="PRK01372.1"/>
    <property type="match status" value="1"/>
</dbReference>
<keyword evidence="10 14" id="KW-0133">Cell shape</keyword>
<dbReference type="GO" id="GO:0005524">
    <property type="term" value="F:ATP binding"/>
    <property type="evidence" value="ECO:0007669"/>
    <property type="project" value="UniProtKB-UniRule"/>
</dbReference>
<evidence type="ECO:0000313" key="20">
    <source>
        <dbReference type="Proteomes" id="UP000315252"/>
    </source>
</evidence>
<evidence type="ECO:0000256" key="6">
    <source>
        <dbReference type="ARBA" id="ARBA00022490"/>
    </source>
</evidence>
<evidence type="ECO:0000256" key="13">
    <source>
        <dbReference type="ARBA" id="ARBA00047614"/>
    </source>
</evidence>
<dbReference type="NCBIfam" id="TIGR01205">
    <property type="entry name" value="D_ala_D_alaTIGR"/>
    <property type="match status" value="1"/>
</dbReference>
<comment type="caution">
    <text evidence="19">The sequence shown here is derived from an EMBL/GenBank/DDBJ whole genome shotgun (WGS) entry which is preliminary data.</text>
</comment>
<dbReference type="GO" id="GO:0071555">
    <property type="term" value="P:cell wall organization"/>
    <property type="evidence" value="ECO:0007669"/>
    <property type="project" value="UniProtKB-KW"/>
</dbReference>
<feature type="binding site" evidence="16">
    <location>
        <position position="250"/>
    </location>
    <ligand>
        <name>Mg(2+)</name>
        <dbReference type="ChEBI" id="CHEBI:18420"/>
        <label>1</label>
    </ligand>
</feature>
<dbReference type="InterPro" id="IPR005905">
    <property type="entry name" value="D_ala_D_ala"/>
</dbReference>
<dbReference type="InterPro" id="IPR016185">
    <property type="entry name" value="PreATP-grasp_dom_sf"/>
</dbReference>
<dbReference type="AlphaFoldDB" id="A0A545T0X1"/>
<dbReference type="GO" id="GO:0008716">
    <property type="term" value="F:D-alanine-D-alanine ligase activity"/>
    <property type="evidence" value="ECO:0007669"/>
    <property type="project" value="UniProtKB-UniRule"/>
</dbReference>
<dbReference type="SUPFAM" id="SSF52440">
    <property type="entry name" value="PreATP-grasp domain"/>
    <property type="match status" value="1"/>
</dbReference>
<comment type="similarity">
    <text evidence="4 14">Belongs to the D-alanine--D-alanine ligase family.</text>
</comment>
<keyword evidence="8 17" id="KW-0547">Nucleotide-binding</keyword>
<dbReference type="Proteomes" id="UP000315252">
    <property type="component" value="Unassembled WGS sequence"/>
</dbReference>
<evidence type="ECO:0000256" key="15">
    <source>
        <dbReference type="PIRSR" id="PIRSR039102-1"/>
    </source>
</evidence>
<keyword evidence="7 14" id="KW-0436">Ligase</keyword>
<evidence type="ECO:0000256" key="14">
    <source>
        <dbReference type="HAMAP-Rule" id="MF_00047"/>
    </source>
</evidence>
<evidence type="ECO:0000256" key="16">
    <source>
        <dbReference type="PIRSR" id="PIRSR039102-3"/>
    </source>
</evidence>
<organism evidence="19 20">
    <name type="scientific">Denitrobaculum tricleocarpae</name>
    <dbReference type="NCBI Taxonomy" id="2591009"/>
    <lineage>
        <taxon>Bacteria</taxon>
        <taxon>Pseudomonadati</taxon>
        <taxon>Pseudomonadota</taxon>
        <taxon>Alphaproteobacteria</taxon>
        <taxon>Rhodospirillales</taxon>
        <taxon>Rhodospirillaceae</taxon>
        <taxon>Denitrobaculum</taxon>
    </lineage>
</organism>
<dbReference type="SUPFAM" id="SSF56059">
    <property type="entry name" value="Glutathione synthetase ATP-binding domain-like"/>
    <property type="match status" value="1"/>
</dbReference>
<protein>
    <recommendedName>
        <fullName evidence="5 14">D-alanine--D-alanine ligase</fullName>
        <ecNumber evidence="5 14">6.3.2.4</ecNumber>
    </recommendedName>
    <alternativeName>
        <fullName evidence="14">D-Ala-D-Ala ligase</fullName>
    </alternativeName>
    <alternativeName>
        <fullName evidence="14">D-alanylalanine synthetase</fullName>
    </alternativeName>
</protein>
<evidence type="ECO:0000256" key="2">
    <source>
        <dbReference type="ARBA" id="ARBA00003921"/>
    </source>
</evidence>
<dbReference type="GO" id="GO:0008360">
    <property type="term" value="P:regulation of cell shape"/>
    <property type="evidence" value="ECO:0007669"/>
    <property type="project" value="UniProtKB-KW"/>
</dbReference>
<feature type="active site" evidence="15">
    <location>
        <position position="278"/>
    </location>
</feature>
<dbReference type="InterPro" id="IPR000291">
    <property type="entry name" value="D-Ala_lig_Van_CS"/>
</dbReference>
<comment type="cofactor">
    <cofactor evidence="16">
        <name>Mg(2+)</name>
        <dbReference type="ChEBI" id="CHEBI:18420"/>
    </cofactor>
    <cofactor evidence="16">
        <name>Mn(2+)</name>
        <dbReference type="ChEBI" id="CHEBI:29035"/>
    </cofactor>
    <text evidence="16">Binds 2 magnesium or manganese ions per subunit.</text>
</comment>
<dbReference type="Pfam" id="PF01820">
    <property type="entry name" value="Dala_Dala_lig_N"/>
    <property type="match status" value="1"/>
</dbReference>
<dbReference type="InterPro" id="IPR011761">
    <property type="entry name" value="ATP-grasp"/>
</dbReference>
<dbReference type="Gene3D" id="3.30.1490.20">
    <property type="entry name" value="ATP-grasp fold, A domain"/>
    <property type="match status" value="1"/>
</dbReference>
<keyword evidence="12 14" id="KW-0961">Cell wall biogenesis/degradation</keyword>
<dbReference type="InterPro" id="IPR013815">
    <property type="entry name" value="ATP_grasp_subdomain_1"/>
</dbReference>
<feature type="binding site" evidence="16">
    <location>
        <position position="267"/>
    </location>
    <ligand>
        <name>Mg(2+)</name>
        <dbReference type="ChEBI" id="CHEBI:18420"/>
        <label>2</label>
    </ligand>
</feature>
<keyword evidence="20" id="KW-1185">Reference proteome</keyword>
<sequence length="311" mass="33575">MTKKVTVLMGGFSAEREVSLTSGRACVEALRDAGYDVKEVDVTRDMSALIAALDPKPDVVFNALHGRWGEDGCIQGLMDMLELRYTHSGVLASALAMNKDRTKTLAAEAGITVPHGIVVPLKRLAGEDVLPRPYVAKPLDEGSSVGVQIVEEGDNGPVLPENPGKADDLWLVEEYIAGRELTVSVMDGRAVAVTELRPKVGFYTYEAKYTEGKTEHIVPAPIPEQIYNEALDAAAKVHEILGCRGVSRSDFRYDDTGGEPGTLYFLELNTQPGMTALSLVPEQAAYKGMSFPELCAWIVESAFNETAGEAV</sequence>
<feature type="binding site" evidence="16">
    <location>
        <position position="269"/>
    </location>
    <ligand>
        <name>Mg(2+)</name>
        <dbReference type="ChEBI" id="CHEBI:18420"/>
        <label>2</label>
    </ligand>
</feature>
<feature type="active site" evidence="15">
    <location>
        <position position="143"/>
    </location>
</feature>
<feature type="active site" evidence="15">
    <location>
        <position position="15"/>
    </location>
</feature>
<dbReference type="EC" id="6.3.2.4" evidence="5 14"/>
<proteinExistence type="inferred from homology"/>
<dbReference type="PANTHER" id="PTHR23132:SF23">
    <property type="entry name" value="D-ALANINE--D-ALANINE LIGASE B"/>
    <property type="match status" value="1"/>
</dbReference>
<evidence type="ECO:0000256" key="11">
    <source>
        <dbReference type="ARBA" id="ARBA00022984"/>
    </source>
</evidence>
<dbReference type="PROSITE" id="PS50975">
    <property type="entry name" value="ATP_GRASP"/>
    <property type="match status" value="1"/>
</dbReference>
<evidence type="ECO:0000256" key="5">
    <source>
        <dbReference type="ARBA" id="ARBA00012216"/>
    </source>
</evidence>
<evidence type="ECO:0000256" key="4">
    <source>
        <dbReference type="ARBA" id="ARBA00010871"/>
    </source>
</evidence>
<dbReference type="PANTHER" id="PTHR23132">
    <property type="entry name" value="D-ALANINE--D-ALANINE LIGASE"/>
    <property type="match status" value="1"/>
</dbReference>
<dbReference type="GO" id="GO:0009252">
    <property type="term" value="P:peptidoglycan biosynthetic process"/>
    <property type="evidence" value="ECO:0007669"/>
    <property type="project" value="UniProtKB-UniRule"/>
</dbReference>